<evidence type="ECO:0000259" key="2">
    <source>
        <dbReference type="Pfam" id="PF03703"/>
    </source>
</evidence>
<dbReference type="AlphaFoldDB" id="A0A542Z9H5"/>
<protein>
    <submittedName>
        <fullName evidence="3">PH (Pleckstrin Homology) domain-containing protein</fullName>
    </submittedName>
</protein>
<accession>A0A542Z9H5</accession>
<proteinExistence type="predicted"/>
<feature type="domain" description="YdbS-like PH" evidence="2">
    <location>
        <begin position="80"/>
        <end position="150"/>
    </location>
</feature>
<dbReference type="Pfam" id="PF03703">
    <property type="entry name" value="bPH_2"/>
    <property type="match status" value="1"/>
</dbReference>
<dbReference type="RefSeq" id="WP_221632677.1">
    <property type="nucleotide sequence ID" value="NZ_BAAAKX010000019.1"/>
</dbReference>
<dbReference type="EMBL" id="VFOQ01000002">
    <property type="protein sequence ID" value="TQL57008.1"/>
    <property type="molecule type" value="Genomic_DNA"/>
</dbReference>
<reference evidence="3 4" key="1">
    <citation type="submission" date="2019-06" db="EMBL/GenBank/DDBJ databases">
        <title>Sequencing the genomes of 1000 actinobacteria strains.</title>
        <authorList>
            <person name="Klenk H.-P."/>
        </authorList>
    </citation>
    <scope>NUCLEOTIDE SEQUENCE [LARGE SCALE GENOMIC DNA]</scope>
    <source>
        <strain evidence="3 4">DSM 18082</strain>
    </source>
</reference>
<dbReference type="PANTHER" id="PTHR37938:SF1">
    <property type="entry name" value="BLL0215 PROTEIN"/>
    <property type="match status" value="1"/>
</dbReference>
<evidence type="ECO:0000313" key="3">
    <source>
        <dbReference type="EMBL" id="TQL57008.1"/>
    </source>
</evidence>
<comment type="caution">
    <text evidence="3">The sequence shown here is derived from an EMBL/GenBank/DDBJ whole genome shotgun (WGS) entry which is preliminary data.</text>
</comment>
<name>A0A542Z9H5_9MICO</name>
<organism evidence="3 4">
    <name type="scientific">Oryzihumus leptocrescens</name>
    <dbReference type="NCBI Taxonomy" id="297536"/>
    <lineage>
        <taxon>Bacteria</taxon>
        <taxon>Bacillati</taxon>
        <taxon>Actinomycetota</taxon>
        <taxon>Actinomycetes</taxon>
        <taxon>Micrococcales</taxon>
        <taxon>Intrasporangiaceae</taxon>
        <taxon>Oryzihumus</taxon>
    </lineage>
</organism>
<evidence type="ECO:0000256" key="1">
    <source>
        <dbReference type="SAM" id="MobiDB-lite"/>
    </source>
</evidence>
<dbReference type="PANTHER" id="PTHR37938">
    <property type="entry name" value="BLL0215 PROTEIN"/>
    <property type="match status" value="1"/>
</dbReference>
<gene>
    <name evidence="3" type="ORF">FB474_3776</name>
</gene>
<sequence length="230" mass="25798">MARPGGRGLERYLLDGERIVVAMHQHWAKVAEPVASVLAALVVVTWLDTELPRGAGLFADLIWWAWFAVLGRTLWRLANWRHDWFIATDKRLLLTYGLFTNKVAMMPLAKVTDMSYSRSLVGRVMGYGQFLMESAGQDQALRRVSYVPHPDRTYRAICAELFGVADPGVEETTETVEVPDPDVPLHRPMHRPVHRASDDYSRGIPVHAPAPRRHPDPGDDTGPINLLSGD</sequence>
<dbReference type="Proteomes" id="UP000319514">
    <property type="component" value="Unassembled WGS sequence"/>
</dbReference>
<keyword evidence="4" id="KW-1185">Reference proteome</keyword>
<feature type="region of interest" description="Disordered" evidence="1">
    <location>
        <begin position="192"/>
        <end position="230"/>
    </location>
</feature>
<dbReference type="InterPro" id="IPR005182">
    <property type="entry name" value="YdbS-like_PH"/>
</dbReference>
<evidence type="ECO:0000313" key="4">
    <source>
        <dbReference type="Proteomes" id="UP000319514"/>
    </source>
</evidence>